<dbReference type="Gene3D" id="1.25.40.180">
    <property type="match status" value="2"/>
</dbReference>
<proteinExistence type="inferred from homology"/>
<evidence type="ECO:0000259" key="9">
    <source>
        <dbReference type="Pfam" id="PF09090"/>
    </source>
</evidence>
<dbReference type="InterPro" id="IPR003890">
    <property type="entry name" value="MIF4G-like_typ-3"/>
</dbReference>
<dbReference type="EMBL" id="JBJKFK010001234">
    <property type="protein sequence ID" value="KAL3313655.1"/>
    <property type="molecule type" value="Genomic_DNA"/>
</dbReference>
<keyword evidence="3" id="KW-0507">mRNA processing</keyword>
<evidence type="ECO:0000256" key="5">
    <source>
        <dbReference type="ARBA" id="ARBA00023187"/>
    </source>
</evidence>
<dbReference type="InterPro" id="IPR027159">
    <property type="entry name" value="CBP80"/>
</dbReference>
<dbReference type="GO" id="GO:0008380">
    <property type="term" value="P:RNA splicing"/>
    <property type="evidence" value="ECO:0007669"/>
    <property type="project" value="UniProtKB-KW"/>
</dbReference>
<dbReference type="PANTHER" id="PTHR12412:SF2">
    <property type="entry name" value="NUCLEAR CAP-BINDING PROTEIN SUBUNIT 1"/>
    <property type="match status" value="1"/>
</dbReference>
<reference evidence="10 11" key="1">
    <citation type="submission" date="2024-11" db="EMBL/GenBank/DDBJ databases">
        <title>Adaptive evolution of stress response genes in parasites aligns with host niche diversity.</title>
        <authorList>
            <person name="Hahn C."/>
            <person name="Resl P."/>
        </authorList>
    </citation>
    <scope>NUCLEOTIDE SEQUENCE [LARGE SCALE GENOMIC DNA]</scope>
    <source>
        <strain evidence="10">EGGRZ-B1_66</strain>
        <tissue evidence="10">Body</tissue>
    </source>
</reference>
<dbReference type="InterPro" id="IPR015172">
    <property type="entry name" value="MIF4G-like_typ-1"/>
</dbReference>
<evidence type="ECO:0000256" key="2">
    <source>
        <dbReference type="ARBA" id="ARBA00007413"/>
    </source>
</evidence>
<protein>
    <submittedName>
        <fullName evidence="10">Nuclear cap-binding protein subunit 1</fullName>
    </submittedName>
</protein>
<dbReference type="Pfam" id="PF09090">
    <property type="entry name" value="MIF4G_like_2"/>
    <property type="match status" value="1"/>
</dbReference>
<comment type="subcellular location">
    <subcellularLocation>
        <location evidence="1">Nucleus</location>
    </subcellularLocation>
</comment>
<organism evidence="10 11">
    <name type="scientific">Cichlidogyrus casuarinus</name>
    <dbReference type="NCBI Taxonomy" id="1844966"/>
    <lineage>
        <taxon>Eukaryota</taxon>
        <taxon>Metazoa</taxon>
        <taxon>Spiralia</taxon>
        <taxon>Lophotrochozoa</taxon>
        <taxon>Platyhelminthes</taxon>
        <taxon>Monogenea</taxon>
        <taxon>Monopisthocotylea</taxon>
        <taxon>Dactylogyridea</taxon>
        <taxon>Ancyrocephalidae</taxon>
        <taxon>Cichlidogyrus</taxon>
    </lineage>
</organism>
<keyword evidence="5" id="KW-0508">mRNA splicing</keyword>
<feature type="domain" description="MIF4G" evidence="7">
    <location>
        <begin position="19"/>
        <end position="131"/>
    </location>
</feature>
<evidence type="ECO:0000259" key="8">
    <source>
        <dbReference type="Pfam" id="PF09088"/>
    </source>
</evidence>
<evidence type="ECO:0000256" key="6">
    <source>
        <dbReference type="ARBA" id="ARBA00023242"/>
    </source>
</evidence>
<dbReference type="Proteomes" id="UP001626550">
    <property type="component" value="Unassembled WGS sequence"/>
</dbReference>
<evidence type="ECO:0000256" key="3">
    <source>
        <dbReference type="ARBA" id="ARBA00022664"/>
    </source>
</evidence>
<feature type="domain" description="MIF4G-like type 1" evidence="8">
    <location>
        <begin position="248"/>
        <end position="381"/>
    </location>
</feature>
<keyword evidence="11" id="KW-1185">Reference proteome</keyword>
<gene>
    <name evidence="10" type="primary">NCBP1_2</name>
    <name evidence="10" type="ORF">Ciccas_007739</name>
</gene>
<dbReference type="GO" id="GO:0006370">
    <property type="term" value="P:7-methylguanosine mRNA capping"/>
    <property type="evidence" value="ECO:0007669"/>
    <property type="project" value="UniProtKB-KW"/>
</dbReference>
<dbReference type="GO" id="GO:0005634">
    <property type="term" value="C:nucleus"/>
    <property type="evidence" value="ECO:0007669"/>
    <property type="project" value="UniProtKB-SubCell"/>
</dbReference>
<feature type="domain" description="MIF4G-like type 2" evidence="9">
    <location>
        <begin position="474"/>
        <end position="548"/>
    </location>
</feature>
<evidence type="ECO:0000313" key="11">
    <source>
        <dbReference type="Proteomes" id="UP001626550"/>
    </source>
</evidence>
<dbReference type="Pfam" id="PF02854">
    <property type="entry name" value="MIF4G"/>
    <property type="match status" value="1"/>
</dbReference>
<evidence type="ECO:0000313" key="10">
    <source>
        <dbReference type="EMBL" id="KAL3313655.1"/>
    </source>
</evidence>
<dbReference type="InterPro" id="IPR015174">
    <property type="entry name" value="MIF4G-like_typ-2"/>
</dbReference>
<accession>A0ABD2Q204</accession>
<dbReference type="Pfam" id="PF09088">
    <property type="entry name" value="MIF4G_like"/>
    <property type="match status" value="1"/>
</dbReference>
<evidence type="ECO:0000256" key="4">
    <source>
        <dbReference type="ARBA" id="ARBA00023042"/>
    </source>
</evidence>
<dbReference type="InterPro" id="IPR016024">
    <property type="entry name" value="ARM-type_fold"/>
</dbReference>
<sequence>MEDIRTEKRTETKDEPLKHQIYKFGLKFVIKALKDLKANLEDGNFDSAKFLLRFLANSLNYSLIEPKSFLALIEKFAQIPKEASAYTQAKADWYTYIILYCLPHCGKILASHDEKALDCLFGSIEQYLEGRSRAHVKLLRVWDTDVPHPQEDVDHIKSNQEYGPPHSFLPISPPDSNAKVPYPLPRVIFRIFDHSDVLSLKSEEKIISVLPGANSIERFFVDDYMQILIESCSYNRVVCARALLSLKTKSTFPIEYIIVEQVLGSMFQLPEPAVTHGQLLFYGALLIQICNECSSTFPLVLAQATELLFERLNQMKPICIERFVNWFSYHLVNYQILWTWNEWADALEENRMSPKKRFIVETFARLIRSCKFRNLKNAVPEEFQVLLPESLKFNNIFNDHTIDSNLLKYSNISPVFERFYPCIEKREDPLLVIDTLKKLCSQFDSECEPSDSEMKTHYLPSKPPRTQFDDEDNLIDYIDDDVETETVISFKTEKTHIEASHMNLFITALFYCGQSSLSAAISLINRYDSVFKWLLPEGDIDAQVDCLQVWLEFN</sequence>
<comment type="caution">
    <text evidence="10">The sequence shown here is derived from an EMBL/GenBank/DDBJ whole genome shotgun (WGS) entry which is preliminary data.</text>
</comment>
<dbReference type="PANTHER" id="PTHR12412">
    <property type="entry name" value="CAP BINDING PROTEIN"/>
    <property type="match status" value="1"/>
</dbReference>
<dbReference type="SUPFAM" id="SSF48371">
    <property type="entry name" value="ARM repeat"/>
    <property type="match status" value="3"/>
</dbReference>
<keyword evidence="6" id="KW-0539">Nucleus</keyword>
<evidence type="ECO:0000259" key="7">
    <source>
        <dbReference type="Pfam" id="PF02854"/>
    </source>
</evidence>
<comment type="similarity">
    <text evidence="2">Belongs to the NCBP1 family.</text>
</comment>
<dbReference type="AlphaFoldDB" id="A0ABD2Q204"/>
<keyword evidence="4" id="KW-0506">mRNA capping</keyword>
<name>A0ABD2Q204_9PLAT</name>
<evidence type="ECO:0000256" key="1">
    <source>
        <dbReference type="ARBA" id="ARBA00004123"/>
    </source>
</evidence>